<dbReference type="InterPro" id="IPR014013">
    <property type="entry name" value="Helic_SF1/SF2_ATP-bd_DinG/Rad3"/>
</dbReference>
<name>C9RE58_METVM</name>
<dbReference type="SMART" id="SM00487">
    <property type="entry name" value="DEXDc"/>
    <property type="match status" value="1"/>
</dbReference>
<dbReference type="SUPFAM" id="SSF52540">
    <property type="entry name" value="P-loop containing nucleoside triphosphate hydrolases"/>
    <property type="match status" value="1"/>
</dbReference>
<keyword evidence="1" id="KW-0479">Metal-binding</keyword>
<keyword evidence="1" id="KW-0411">Iron-sulfur</keyword>
<dbReference type="GeneID" id="8514098"/>
<evidence type="ECO:0000259" key="8">
    <source>
        <dbReference type="PROSITE" id="PS51193"/>
    </source>
</evidence>
<dbReference type="PANTHER" id="PTHR11472:SF34">
    <property type="entry name" value="REGULATOR OF TELOMERE ELONGATION HELICASE 1"/>
    <property type="match status" value="1"/>
</dbReference>
<protein>
    <submittedName>
        <fullName evidence="9">Helicase c2</fullName>
    </submittedName>
</protein>
<keyword evidence="1" id="KW-0004">4Fe-4S</keyword>
<dbReference type="STRING" id="579137.Metvu_1736"/>
<dbReference type="InterPro" id="IPR014001">
    <property type="entry name" value="Helicase_ATP-bd"/>
</dbReference>
<dbReference type="GO" id="GO:0003678">
    <property type="term" value="F:DNA helicase activity"/>
    <property type="evidence" value="ECO:0007669"/>
    <property type="project" value="InterPro"/>
</dbReference>
<keyword evidence="6" id="KW-0234">DNA repair</keyword>
<dbReference type="OrthoDB" id="27512at2157"/>
<evidence type="ECO:0000256" key="6">
    <source>
        <dbReference type="ARBA" id="ARBA00023204"/>
    </source>
</evidence>
<dbReference type="KEGG" id="mvu:Metvu_1736"/>
<dbReference type="InterPro" id="IPR006935">
    <property type="entry name" value="Helicase/UvrB_N"/>
</dbReference>
<dbReference type="SMART" id="SM00488">
    <property type="entry name" value="DEXDc2"/>
    <property type="match status" value="1"/>
</dbReference>
<dbReference type="InterPro" id="IPR027417">
    <property type="entry name" value="P-loop_NTPase"/>
</dbReference>
<keyword evidence="5" id="KW-0067">ATP-binding</keyword>
<dbReference type="InterPro" id="IPR006554">
    <property type="entry name" value="Helicase-like_DEXD_c2"/>
</dbReference>
<keyword evidence="4" id="KW-0378">Hydrolase</keyword>
<keyword evidence="2" id="KW-0547">Nucleotide-binding</keyword>
<evidence type="ECO:0000313" key="9">
    <source>
        <dbReference type="EMBL" id="ACX73587.1"/>
    </source>
</evidence>
<gene>
    <name evidence="9" type="ordered locus">Metvu_1736</name>
</gene>
<feature type="domain" description="Helicase ATP-binding" evidence="7">
    <location>
        <begin position="28"/>
        <end position="414"/>
    </location>
</feature>
<organism evidence="9 10">
    <name type="scientific">Methanocaldococcus vulcanius (strain ATCC 700851 / DSM 12094 / M7)</name>
    <name type="common">Methanococcus vulcanius</name>
    <dbReference type="NCBI Taxonomy" id="579137"/>
    <lineage>
        <taxon>Archaea</taxon>
        <taxon>Methanobacteriati</taxon>
        <taxon>Methanobacteriota</taxon>
        <taxon>Methanomada group</taxon>
        <taxon>Methanococci</taxon>
        <taxon>Methanococcales</taxon>
        <taxon>Methanocaldococcaceae</taxon>
        <taxon>Methanocaldococcus</taxon>
    </lineage>
</organism>
<dbReference type="PROSITE" id="PS51193">
    <property type="entry name" value="HELICASE_ATP_BIND_2"/>
    <property type="match status" value="1"/>
</dbReference>
<evidence type="ECO:0000256" key="5">
    <source>
        <dbReference type="ARBA" id="ARBA00022840"/>
    </source>
</evidence>
<dbReference type="InterPro" id="IPR006555">
    <property type="entry name" value="ATP-dep_Helicase_C"/>
</dbReference>
<dbReference type="GO" id="GO:0016818">
    <property type="term" value="F:hydrolase activity, acting on acid anhydrides, in phosphorus-containing anhydrides"/>
    <property type="evidence" value="ECO:0007669"/>
    <property type="project" value="InterPro"/>
</dbReference>
<dbReference type="eggNOG" id="arCOG00770">
    <property type="taxonomic scope" value="Archaea"/>
</dbReference>
<dbReference type="GO" id="GO:0006281">
    <property type="term" value="P:DNA repair"/>
    <property type="evidence" value="ECO:0007669"/>
    <property type="project" value="UniProtKB-KW"/>
</dbReference>
<evidence type="ECO:0000256" key="2">
    <source>
        <dbReference type="ARBA" id="ARBA00022741"/>
    </source>
</evidence>
<dbReference type="GO" id="GO:0003677">
    <property type="term" value="F:DNA binding"/>
    <property type="evidence" value="ECO:0007669"/>
    <property type="project" value="InterPro"/>
</dbReference>
<dbReference type="GO" id="GO:0005524">
    <property type="term" value="F:ATP binding"/>
    <property type="evidence" value="ECO:0007669"/>
    <property type="project" value="UniProtKB-KW"/>
</dbReference>
<dbReference type="RefSeq" id="WP_015733804.1">
    <property type="nucleotide sequence ID" value="NC_013407.1"/>
</dbReference>
<evidence type="ECO:0000313" key="10">
    <source>
        <dbReference type="Proteomes" id="UP000002063"/>
    </source>
</evidence>
<feature type="domain" description="Helicase ATP-binding" evidence="8">
    <location>
        <begin position="6"/>
        <end position="255"/>
    </location>
</feature>
<keyword evidence="9" id="KW-0347">Helicase</keyword>
<dbReference type="SMART" id="SM00491">
    <property type="entry name" value="HELICc2"/>
    <property type="match status" value="1"/>
</dbReference>
<dbReference type="HOGENOM" id="CLU_012117_2_0_2"/>
<dbReference type="Pfam" id="PF13307">
    <property type="entry name" value="Helicase_C_2"/>
    <property type="match status" value="1"/>
</dbReference>
<keyword evidence="3" id="KW-0227">DNA damage</keyword>
<keyword evidence="1" id="KW-0408">Iron</keyword>
<dbReference type="EMBL" id="CP001787">
    <property type="protein sequence ID" value="ACX73587.1"/>
    <property type="molecule type" value="Genomic_DNA"/>
</dbReference>
<dbReference type="GO" id="GO:0051539">
    <property type="term" value="F:4 iron, 4 sulfur cluster binding"/>
    <property type="evidence" value="ECO:0007669"/>
    <property type="project" value="UniProtKB-KW"/>
</dbReference>
<evidence type="ECO:0000256" key="4">
    <source>
        <dbReference type="ARBA" id="ARBA00022801"/>
    </source>
</evidence>
<dbReference type="Pfam" id="PF04851">
    <property type="entry name" value="ResIII"/>
    <property type="match status" value="1"/>
</dbReference>
<dbReference type="AlphaFoldDB" id="C9RE58"/>
<reference evidence="9" key="1">
    <citation type="submission" date="2009-10" db="EMBL/GenBank/DDBJ databases">
        <title>Complete sequence of chromosome of Methanocaldococcus vulcanius M7.</title>
        <authorList>
            <consortium name="US DOE Joint Genome Institute"/>
            <person name="Lucas S."/>
            <person name="Copeland A."/>
            <person name="Lapidus A."/>
            <person name="Glavina del Rio T."/>
            <person name="Dalin E."/>
            <person name="Tice H."/>
            <person name="Bruce D."/>
            <person name="Goodwin L."/>
            <person name="Pitluck S."/>
            <person name="Lcollab F.I."/>
            <person name="Brettin T."/>
            <person name="Detter J.C."/>
            <person name="Han C."/>
            <person name="Tapia R."/>
            <person name="Kuske C.R."/>
            <person name="Schmutz J."/>
            <person name="Larimer F."/>
            <person name="Land M."/>
            <person name="Hauser L."/>
            <person name="Kyrpides N."/>
            <person name="Ovchinikova G."/>
            <person name="Sieprawska-Lupa M."/>
            <person name="Whitman W.B."/>
            <person name="Woyke T."/>
        </authorList>
    </citation>
    <scope>NUCLEOTIDE SEQUENCE [LARGE SCALE GENOMIC DNA]</scope>
    <source>
        <strain evidence="9">M7</strain>
    </source>
</reference>
<dbReference type="Gene3D" id="3.40.50.300">
    <property type="entry name" value="P-loop containing nucleotide triphosphate hydrolases"/>
    <property type="match status" value="2"/>
</dbReference>
<dbReference type="Proteomes" id="UP000002063">
    <property type="component" value="Chromosome"/>
</dbReference>
<evidence type="ECO:0000256" key="3">
    <source>
        <dbReference type="ARBA" id="ARBA00022763"/>
    </source>
</evidence>
<evidence type="ECO:0000256" key="1">
    <source>
        <dbReference type="ARBA" id="ARBA00022485"/>
    </source>
</evidence>
<evidence type="ECO:0000259" key="7">
    <source>
        <dbReference type="PROSITE" id="PS51192"/>
    </source>
</evidence>
<dbReference type="PROSITE" id="PS51192">
    <property type="entry name" value="HELICASE_ATP_BIND_1"/>
    <property type="match status" value="1"/>
</dbReference>
<proteinExistence type="predicted"/>
<keyword evidence="10" id="KW-1185">Reference proteome</keyword>
<accession>C9RE58</accession>
<dbReference type="InterPro" id="IPR045028">
    <property type="entry name" value="DinG/Rad3-like"/>
</dbReference>
<sequence length="657" mass="76323">MDFERYIEEKFPYPKVREPQKKMMLKIYNCIKNKKNLIVEAPTGVGKTLSYLIPALYFAERGKRILILTETIDQQVRIYDDLSSLKHNLNVAFLMGKSNFICKSRGGKANRLYCQLNKKCLYRPNRKPICYCGLKKHQVKLGDKVIYYCPLCTCEYQKAKIDSMLADIVVMNNSMFYYAKEEIEASRGIDVIICDEAHKLEGSVRNASTIVINPELSINRLKYMAIHYAPPILRKRLDVDDESFWEILERYLIGKDIDIDACKDTIIFDGESVRSWKYKEELAILGVILNAYYQINNIKNKILNFKENEEIDRKELRFEIDSRALIAIELDFIHRKKLSDMYLLEFIENIKNLKYINDNYVIYRSGSSLLCEPVFVSSYLKELYGNAVVIHCSATIGNLKMHALKTGVEKPEFLTLDSPFPKNRKKIFALKDGVDMKYEKKDRKKANENLLKILEAINGNSLVLFKSFEDLDSFYKYLKSNLNKTSIKNKNIHVYEQGMDGNEAKQLKEHFEKVGGILLATGRFAEGVDIPGEALIGVVIDALPFPVPTPLIMREQKLLEEKFRKKGVKDAHWRAFLMTSFDRMARTLVQMIGRLIRTEEDYGVVVIQDKRFSDWVGRVMIEKGYLKERYESVSLSYAINAIPKFMDQFKISENHKR</sequence>
<dbReference type="PANTHER" id="PTHR11472">
    <property type="entry name" value="DNA REPAIR DEAD HELICASE RAD3/XP-D SUBFAMILY MEMBER"/>
    <property type="match status" value="1"/>
</dbReference>